<dbReference type="AlphaFoldDB" id="A0A1E4TZL0"/>
<dbReference type="GO" id="GO:0016020">
    <property type="term" value="C:membrane"/>
    <property type="evidence" value="ECO:0007669"/>
    <property type="project" value="EnsemblFungi"/>
</dbReference>
<accession>A0A1E4TZL0</accession>
<keyword evidence="3" id="KW-1185">Reference proteome</keyword>
<protein>
    <recommendedName>
        <fullName evidence="1">Serine aminopeptidase S33 domain-containing protein</fullName>
    </recommendedName>
</protein>
<dbReference type="GO" id="GO:0005811">
    <property type="term" value="C:lipid droplet"/>
    <property type="evidence" value="ECO:0007669"/>
    <property type="project" value="EnsemblFungi"/>
</dbReference>
<dbReference type="GO" id="GO:0047372">
    <property type="term" value="F:monoacylglycerol lipase activity"/>
    <property type="evidence" value="ECO:0007669"/>
    <property type="project" value="EnsemblFungi"/>
</dbReference>
<sequence length="333" mass="38176">MSQKYVVTDIDPKSTSVYEFDKLSYPYKAKNSPLHRKIKFSNSEVEFYTVFWPIPKDVKFKARFLVVHGFCERAKVYDRLLDQLSCNGYECLFFDQRGAGLTSPGKLKGLTNDHYSYKDLDNFIDYSYDQLLEEKKPLNLYLLGHSMGGGLVLSYLAFGKHLDKVKGVVSAAPLILLHPKSKPSLIIEKMVTFVCWFKTDIKFNTNLAAEFVSSNQDYLDFCIADSMEDPVGTIGQLKDMIFRGRDLLENNAISKIKNHDKPILILFGEDDKINLMDGGIQFIDKINDKIPNENRKIVTFPNARHNLFLETDDIFSATLNQILQFMDKQLDSL</sequence>
<evidence type="ECO:0000259" key="1">
    <source>
        <dbReference type="Pfam" id="PF12146"/>
    </source>
</evidence>
<dbReference type="InterPro" id="IPR029058">
    <property type="entry name" value="AB_hydrolase_fold"/>
</dbReference>
<dbReference type="EMBL" id="KV454012">
    <property type="protein sequence ID" value="ODV97174.1"/>
    <property type="molecule type" value="Genomic_DNA"/>
</dbReference>
<dbReference type="InterPro" id="IPR000073">
    <property type="entry name" value="AB_hydrolase_1"/>
</dbReference>
<dbReference type="GO" id="GO:0006641">
    <property type="term" value="P:triglyceride metabolic process"/>
    <property type="evidence" value="ECO:0007669"/>
    <property type="project" value="EnsemblFungi"/>
</dbReference>
<dbReference type="STRING" id="669874.A0A1E4TZL0"/>
<dbReference type="SUPFAM" id="SSF53474">
    <property type="entry name" value="alpha/beta-Hydrolases"/>
    <property type="match status" value="1"/>
</dbReference>
<gene>
    <name evidence="2" type="ORF">PACTADRAFT_48921</name>
</gene>
<dbReference type="InterPro" id="IPR022742">
    <property type="entry name" value="Hydrolase_4"/>
</dbReference>
<proteinExistence type="predicted"/>
<reference evidence="3" key="1">
    <citation type="submission" date="2016-05" db="EMBL/GenBank/DDBJ databases">
        <title>Comparative genomics of biotechnologically important yeasts.</title>
        <authorList>
            <consortium name="DOE Joint Genome Institute"/>
            <person name="Riley R."/>
            <person name="Haridas S."/>
            <person name="Wolfe K.H."/>
            <person name="Lopes M.R."/>
            <person name="Hittinger C.T."/>
            <person name="Goker M."/>
            <person name="Salamov A."/>
            <person name="Wisecaver J."/>
            <person name="Long T.M."/>
            <person name="Aerts A.L."/>
            <person name="Barry K."/>
            <person name="Choi C."/>
            <person name="Clum A."/>
            <person name="Coughlan A.Y."/>
            <person name="Deshpande S."/>
            <person name="Douglass A.P."/>
            <person name="Hanson S.J."/>
            <person name="Klenk H.-P."/>
            <person name="Labutti K."/>
            <person name="Lapidus A."/>
            <person name="Lindquist E."/>
            <person name="Lipzen A."/>
            <person name="Meier-Kolthoff J.P."/>
            <person name="Ohm R.A."/>
            <person name="Otillar R.P."/>
            <person name="Pangilinan J."/>
            <person name="Peng Y."/>
            <person name="Rokas A."/>
            <person name="Rosa C.A."/>
            <person name="Scheuner C."/>
            <person name="Sibirny A.A."/>
            <person name="Slot J.C."/>
            <person name="Stielow J.B."/>
            <person name="Sun H."/>
            <person name="Kurtzman C.P."/>
            <person name="Blackwell M."/>
            <person name="Grigoriev I.V."/>
            <person name="Jeffries T.W."/>
        </authorList>
    </citation>
    <scope>NUCLEOTIDE SEQUENCE [LARGE SCALE GENOMIC DNA]</scope>
    <source>
        <strain evidence="3">NRRL Y-2460</strain>
    </source>
</reference>
<dbReference type="Gene3D" id="3.40.50.1820">
    <property type="entry name" value="alpha/beta hydrolase"/>
    <property type="match status" value="1"/>
</dbReference>
<dbReference type="InterPro" id="IPR051044">
    <property type="entry name" value="MAG_DAG_Lipase"/>
</dbReference>
<feature type="domain" description="Serine aminopeptidase S33" evidence="1">
    <location>
        <begin position="61"/>
        <end position="312"/>
    </location>
</feature>
<dbReference type="OrthoDB" id="10249433at2759"/>
<dbReference type="Pfam" id="PF12146">
    <property type="entry name" value="Hydrolase_4"/>
    <property type="match status" value="1"/>
</dbReference>
<organism evidence="2 3">
    <name type="scientific">Pachysolen tannophilus NRRL Y-2460</name>
    <dbReference type="NCBI Taxonomy" id="669874"/>
    <lineage>
        <taxon>Eukaryota</taxon>
        <taxon>Fungi</taxon>
        <taxon>Dikarya</taxon>
        <taxon>Ascomycota</taxon>
        <taxon>Saccharomycotina</taxon>
        <taxon>Pichiomycetes</taxon>
        <taxon>Pachysolenaceae</taxon>
        <taxon>Pachysolen</taxon>
    </lineage>
</organism>
<dbReference type="PRINTS" id="PR00111">
    <property type="entry name" value="ABHYDROLASE"/>
</dbReference>
<dbReference type="PANTHER" id="PTHR11614">
    <property type="entry name" value="PHOSPHOLIPASE-RELATED"/>
    <property type="match status" value="1"/>
</dbReference>
<dbReference type="Proteomes" id="UP000094236">
    <property type="component" value="Unassembled WGS sequence"/>
</dbReference>
<evidence type="ECO:0000313" key="2">
    <source>
        <dbReference type="EMBL" id="ODV97174.1"/>
    </source>
</evidence>
<evidence type="ECO:0000313" key="3">
    <source>
        <dbReference type="Proteomes" id="UP000094236"/>
    </source>
</evidence>
<name>A0A1E4TZL0_PACTA</name>